<accession>A0A235EW54</accession>
<dbReference type="CDD" id="cd00093">
    <property type="entry name" value="HTH_XRE"/>
    <property type="match status" value="1"/>
</dbReference>
<evidence type="ECO:0000259" key="2">
    <source>
        <dbReference type="PROSITE" id="PS50943"/>
    </source>
</evidence>
<sequence>MGEENATIHDRLRIERERLGLSQAAVYQRLVVSKGTYIKYESGETSPTARHLAVLDQMGFDIYFVVVGERSANELGAEYSNLISAYSQCSDELRGAALAVLMSNRLKEVGAAKVVPRFFEETFGGGAYAHPLPAPLVLHDSAAEPPAAPGSLPGERGKPEKKAPQKSGTR</sequence>
<dbReference type="Pfam" id="PF01381">
    <property type="entry name" value="HTH_3"/>
    <property type="match status" value="1"/>
</dbReference>
<dbReference type="EMBL" id="NOIH01000015">
    <property type="protein sequence ID" value="OYD53282.1"/>
    <property type="molecule type" value="Genomic_DNA"/>
</dbReference>
<dbReference type="SMART" id="SM00530">
    <property type="entry name" value="HTH_XRE"/>
    <property type="match status" value="1"/>
</dbReference>
<keyword evidence="4" id="KW-1185">Reference proteome</keyword>
<proteinExistence type="predicted"/>
<gene>
    <name evidence="3" type="ORF">CGK74_13800</name>
</gene>
<dbReference type="OrthoDB" id="7011085at2"/>
<dbReference type="PROSITE" id="PS50943">
    <property type="entry name" value="HTH_CROC1"/>
    <property type="match status" value="1"/>
</dbReference>
<dbReference type="Proteomes" id="UP000215181">
    <property type="component" value="Unassembled WGS sequence"/>
</dbReference>
<evidence type="ECO:0000313" key="3">
    <source>
        <dbReference type="EMBL" id="OYD53282.1"/>
    </source>
</evidence>
<dbReference type="InterPro" id="IPR010982">
    <property type="entry name" value="Lambda_DNA-bd_dom_sf"/>
</dbReference>
<evidence type="ECO:0000313" key="4">
    <source>
        <dbReference type="Proteomes" id="UP000215181"/>
    </source>
</evidence>
<dbReference type="GO" id="GO:0003677">
    <property type="term" value="F:DNA binding"/>
    <property type="evidence" value="ECO:0007669"/>
    <property type="project" value="InterPro"/>
</dbReference>
<dbReference type="AlphaFoldDB" id="A0A235EW54"/>
<feature type="domain" description="HTH cro/C1-type" evidence="2">
    <location>
        <begin position="12"/>
        <end position="52"/>
    </location>
</feature>
<organism evidence="3 4">
    <name type="scientific">Thauera propionica</name>
    <dbReference type="NCBI Taxonomy" id="2019431"/>
    <lineage>
        <taxon>Bacteria</taxon>
        <taxon>Pseudomonadati</taxon>
        <taxon>Pseudomonadota</taxon>
        <taxon>Betaproteobacteria</taxon>
        <taxon>Rhodocyclales</taxon>
        <taxon>Zoogloeaceae</taxon>
        <taxon>Thauera</taxon>
    </lineage>
</organism>
<protein>
    <recommendedName>
        <fullName evidence="2">HTH cro/C1-type domain-containing protein</fullName>
    </recommendedName>
</protein>
<dbReference type="Gene3D" id="1.10.260.40">
    <property type="entry name" value="lambda repressor-like DNA-binding domains"/>
    <property type="match status" value="1"/>
</dbReference>
<feature type="region of interest" description="Disordered" evidence="1">
    <location>
        <begin position="140"/>
        <end position="170"/>
    </location>
</feature>
<dbReference type="SUPFAM" id="SSF47413">
    <property type="entry name" value="lambda repressor-like DNA-binding domains"/>
    <property type="match status" value="1"/>
</dbReference>
<dbReference type="InterPro" id="IPR001387">
    <property type="entry name" value="Cro/C1-type_HTH"/>
</dbReference>
<evidence type="ECO:0000256" key="1">
    <source>
        <dbReference type="SAM" id="MobiDB-lite"/>
    </source>
</evidence>
<dbReference type="RefSeq" id="WP_094269023.1">
    <property type="nucleotide sequence ID" value="NZ_NOIH01000015.1"/>
</dbReference>
<name>A0A235EW54_9RHOO</name>
<comment type="caution">
    <text evidence="3">The sequence shown here is derived from an EMBL/GenBank/DDBJ whole genome shotgun (WGS) entry which is preliminary data.</text>
</comment>
<reference evidence="3 4" key="1">
    <citation type="submission" date="2017-07" db="EMBL/GenBank/DDBJ databases">
        <title>Thauera sp. KNDSS-Mac4 genome sequence and assembly.</title>
        <authorList>
            <person name="Mayilraj S."/>
        </authorList>
    </citation>
    <scope>NUCLEOTIDE SEQUENCE [LARGE SCALE GENOMIC DNA]</scope>
    <source>
        <strain evidence="3 4">KNDSS-Mac4</strain>
    </source>
</reference>